<evidence type="ECO:0000256" key="2">
    <source>
        <dbReference type="ARBA" id="ARBA00023274"/>
    </source>
</evidence>
<dbReference type="HAMAP" id="MF_00385">
    <property type="entry name" value="Ribosomal_bS16"/>
    <property type="match status" value="1"/>
</dbReference>
<comment type="caution">
    <text evidence="4">The sequence shown here is derived from an EMBL/GenBank/DDBJ whole genome shotgun (WGS) entry which is preliminary data.</text>
</comment>
<keyword evidence="1 3" id="KW-0689">Ribosomal protein</keyword>
<gene>
    <name evidence="3" type="primary">rpsP</name>
    <name evidence="4" type="ORF">Y919_04495</name>
</gene>
<dbReference type="AlphaFoldDB" id="A0A096BJ44"/>
<comment type="similarity">
    <text evidence="3">Belongs to the bacterial ribosomal protein bS16 family.</text>
</comment>
<dbReference type="InterPro" id="IPR000307">
    <property type="entry name" value="Ribosomal_bS16"/>
</dbReference>
<dbReference type="Proteomes" id="UP000029622">
    <property type="component" value="Unassembled WGS sequence"/>
</dbReference>
<evidence type="ECO:0000256" key="1">
    <source>
        <dbReference type="ARBA" id="ARBA00022980"/>
    </source>
</evidence>
<dbReference type="GO" id="GO:0006412">
    <property type="term" value="P:translation"/>
    <property type="evidence" value="ECO:0007669"/>
    <property type="project" value="UniProtKB-UniRule"/>
</dbReference>
<evidence type="ECO:0000256" key="3">
    <source>
        <dbReference type="HAMAP-Rule" id="MF_00385"/>
    </source>
</evidence>
<dbReference type="STRING" id="1156417.Y919_04495"/>
<organism evidence="4 5">
    <name type="scientific">Caloranaerobacter azorensis H53214</name>
    <dbReference type="NCBI Taxonomy" id="1156417"/>
    <lineage>
        <taxon>Bacteria</taxon>
        <taxon>Bacillati</taxon>
        <taxon>Bacillota</taxon>
        <taxon>Tissierellia</taxon>
        <taxon>Tissierellales</taxon>
        <taxon>Thermohalobacteraceae</taxon>
        <taxon>Caloranaerobacter</taxon>
    </lineage>
</organism>
<dbReference type="SUPFAM" id="SSF54565">
    <property type="entry name" value="Ribosomal protein S16"/>
    <property type="match status" value="1"/>
</dbReference>
<dbReference type="NCBIfam" id="TIGR00002">
    <property type="entry name" value="S16"/>
    <property type="match status" value="1"/>
</dbReference>
<dbReference type="InterPro" id="IPR023803">
    <property type="entry name" value="Ribosomal_bS16_dom_sf"/>
</dbReference>
<dbReference type="Pfam" id="PF00886">
    <property type="entry name" value="Ribosomal_S16"/>
    <property type="match status" value="1"/>
</dbReference>
<protein>
    <recommendedName>
        <fullName evidence="3">Small ribosomal subunit protein bS16</fullName>
    </recommendedName>
</protein>
<dbReference type="PANTHER" id="PTHR12919">
    <property type="entry name" value="30S RIBOSOMAL PROTEIN S16"/>
    <property type="match status" value="1"/>
</dbReference>
<proteinExistence type="inferred from homology"/>
<dbReference type="Gene3D" id="3.30.1320.10">
    <property type="match status" value="1"/>
</dbReference>
<name>A0A096BJ44_9FIRM</name>
<dbReference type="EMBL" id="AZTB01000015">
    <property type="protein sequence ID" value="KGG80778.1"/>
    <property type="molecule type" value="Genomic_DNA"/>
</dbReference>
<evidence type="ECO:0000313" key="5">
    <source>
        <dbReference type="Proteomes" id="UP000029622"/>
    </source>
</evidence>
<dbReference type="GO" id="GO:0003735">
    <property type="term" value="F:structural constituent of ribosome"/>
    <property type="evidence" value="ECO:0007669"/>
    <property type="project" value="InterPro"/>
</dbReference>
<sequence>MAVKIRLTRMGSKKKPFYRIVVADSRAPRDGKYIEQVGYYNPVSNPKEIKIDAEKAIKWLKNGAKPTDTVNDLFKKNGIYEKLEEIKNA</sequence>
<accession>A0A096BJ44</accession>
<dbReference type="RefSeq" id="WP_035162839.1">
    <property type="nucleotide sequence ID" value="NZ_AZTB01000015.1"/>
</dbReference>
<dbReference type="GO" id="GO:0015935">
    <property type="term" value="C:small ribosomal subunit"/>
    <property type="evidence" value="ECO:0007669"/>
    <property type="project" value="TreeGrafter"/>
</dbReference>
<evidence type="ECO:0000313" key="4">
    <source>
        <dbReference type="EMBL" id="KGG80778.1"/>
    </source>
</evidence>
<dbReference type="PANTHER" id="PTHR12919:SF20">
    <property type="entry name" value="SMALL RIBOSOMAL SUBUNIT PROTEIN BS16M"/>
    <property type="match status" value="1"/>
</dbReference>
<dbReference type="GO" id="GO:0005737">
    <property type="term" value="C:cytoplasm"/>
    <property type="evidence" value="ECO:0007669"/>
    <property type="project" value="UniProtKB-ARBA"/>
</dbReference>
<dbReference type="FunFam" id="3.30.1320.10:FF:000002">
    <property type="entry name" value="30S ribosomal protein S16"/>
    <property type="match status" value="1"/>
</dbReference>
<reference evidence="4 5" key="1">
    <citation type="submission" date="2013-12" db="EMBL/GenBank/DDBJ databases">
        <title>Draft genome sequence of Caloranaerobacter sp. H53214.</title>
        <authorList>
            <person name="Jiang L.J."/>
            <person name="Shao Z.Z."/>
            <person name="Long M.N."/>
        </authorList>
    </citation>
    <scope>NUCLEOTIDE SEQUENCE [LARGE SCALE GENOMIC DNA]</scope>
    <source>
        <strain evidence="4 5">H53214</strain>
    </source>
</reference>
<keyword evidence="2 3" id="KW-0687">Ribonucleoprotein</keyword>